<sequence length="460" mass="52434">MGKVLIILLLIVGFCCQAAAAAKDAPDWLVQVAAQKHQAPEQMLGILEAHETEFASLAPEQQAYWLNQQAAVLSYLGRFQEQQNAAQQGIDLLGDAATALKAELMFELGYAREMQLALTEALSWYQQGMTLATELADEKLQVRGMINIAAVDSLQDRDQQALQTLKKAYSMAKELKDNELLADVNAQLGLMYSSLSFEQEAQEFLERALALYAELGWQKNRISVLYNLARNYSYLQNYEQALQSFELMLQSALKEQDVLNLYYAYSGLAITNNEMERPQVALNYMQKAEEYLDLIQSDYYLAGHHYEKALIFQKLQQSTQAMQQLLLAEEYFKKLEENQSGNMLLALHLLKAELLAEQGQYQRAYQQLLAFVHGFQQFRDKENELALVKSRMTFEAERDLARQSLLEQEYQLKALQLAEIAHSKQIQVMWLGMVIVLSVLLLAVILLLRASKRKSARQCN</sequence>
<evidence type="ECO:0008006" key="10">
    <source>
        <dbReference type="Google" id="ProtNLM"/>
    </source>
</evidence>
<dbReference type="Gene3D" id="1.25.40.10">
    <property type="entry name" value="Tetratricopeptide repeat domain"/>
    <property type="match status" value="1"/>
</dbReference>
<keyword evidence="6" id="KW-0472">Membrane</keyword>
<protein>
    <recommendedName>
        <fullName evidence="10">Tetratricopeptide repeat protein</fullName>
    </recommendedName>
</protein>
<dbReference type="SUPFAM" id="SSF48452">
    <property type="entry name" value="TPR-like"/>
    <property type="match status" value="2"/>
</dbReference>
<evidence type="ECO:0000256" key="3">
    <source>
        <dbReference type="ARBA" id="ARBA00022737"/>
    </source>
</evidence>
<dbReference type="InterPro" id="IPR051476">
    <property type="entry name" value="Bac_ResReg_Asp_Phosphatase"/>
</dbReference>
<comment type="subcellular location">
    <subcellularLocation>
        <location evidence="1">Cytoplasm</location>
    </subcellularLocation>
</comment>
<keyword evidence="9" id="KW-1185">Reference proteome</keyword>
<evidence type="ECO:0000256" key="1">
    <source>
        <dbReference type="ARBA" id="ARBA00004496"/>
    </source>
</evidence>
<evidence type="ECO:0000256" key="7">
    <source>
        <dbReference type="SAM" id="SignalP"/>
    </source>
</evidence>
<dbReference type="InterPro" id="IPR011990">
    <property type="entry name" value="TPR-like_helical_dom_sf"/>
</dbReference>
<dbReference type="PANTHER" id="PTHR46630">
    <property type="entry name" value="TETRATRICOPEPTIDE REPEAT PROTEIN 29"/>
    <property type="match status" value="1"/>
</dbReference>
<proteinExistence type="inferred from homology"/>
<keyword evidence="6" id="KW-0812">Transmembrane</keyword>
<organism evidence="8 9">
    <name type="scientific">Alishewanella longhuensis</name>
    <dbReference type="NCBI Taxonomy" id="1091037"/>
    <lineage>
        <taxon>Bacteria</taxon>
        <taxon>Pseudomonadati</taxon>
        <taxon>Pseudomonadota</taxon>
        <taxon>Gammaproteobacteria</taxon>
        <taxon>Alteromonadales</taxon>
        <taxon>Alteromonadaceae</taxon>
        <taxon>Alishewanella</taxon>
    </lineage>
</organism>
<comment type="similarity">
    <text evidence="5">Belongs to the Rap family.</text>
</comment>
<dbReference type="Proteomes" id="UP000659697">
    <property type="component" value="Unassembled WGS sequence"/>
</dbReference>
<evidence type="ECO:0000313" key="9">
    <source>
        <dbReference type="Proteomes" id="UP000659697"/>
    </source>
</evidence>
<keyword evidence="2" id="KW-0963">Cytoplasm</keyword>
<dbReference type="InterPro" id="IPR019734">
    <property type="entry name" value="TPR_rpt"/>
</dbReference>
<gene>
    <name evidence="8" type="ORF">GCM10010919_06360</name>
</gene>
<evidence type="ECO:0000256" key="5">
    <source>
        <dbReference type="ARBA" id="ARBA00038253"/>
    </source>
</evidence>
<dbReference type="EMBL" id="BNAO01000001">
    <property type="protein sequence ID" value="GHG61664.1"/>
    <property type="molecule type" value="Genomic_DNA"/>
</dbReference>
<comment type="caution">
    <text evidence="8">The sequence shown here is derived from an EMBL/GenBank/DDBJ whole genome shotgun (WGS) entry which is preliminary data.</text>
</comment>
<name>A0ABQ3KVJ7_9ALTE</name>
<feature type="transmembrane region" description="Helical" evidence="6">
    <location>
        <begin position="428"/>
        <end position="448"/>
    </location>
</feature>
<evidence type="ECO:0000256" key="2">
    <source>
        <dbReference type="ARBA" id="ARBA00022490"/>
    </source>
</evidence>
<keyword evidence="7" id="KW-0732">Signal</keyword>
<reference evidence="9" key="1">
    <citation type="journal article" date="2019" name="Int. J. Syst. Evol. Microbiol.">
        <title>The Global Catalogue of Microorganisms (GCM) 10K type strain sequencing project: providing services to taxonomists for standard genome sequencing and annotation.</title>
        <authorList>
            <consortium name="The Broad Institute Genomics Platform"/>
            <consortium name="The Broad Institute Genome Sequencing Center for Infectious Disease"/>
            <person name="Wu L."/>
            <person name="Ma J."/>
        </authorList>
    </citation>
    <scope>NUCLEOTIDE SEQUENCE [LARGE SCALE GENOMIC DNA]</scope>
    <source>
        <strain evidence="9">CGMCC 1.7003</strain>
    </source>
</reference>
<dbReference type="SMART" id="SM00028">
    <property type="entry name" value="TPR"/>
    <property type="match status" value="5"/>
</dbReference>
<dbReference type="RefSeq" id="WP_229833408.1">
    <property type="nucleotide sequence ID" value="NZ_BNAO01000001.1"/>
</dbReference>
<keyword evidence="4" id="KW-0802">TPR repeat</keyword>
<accession>A0ABQ3KVJ7</accession>
<evidence type="ECO:0000256" key="4">
    <source>
        <dbReference type="ARBA" id="ARBA00022803"/>
    </source>
</evidence>
<evidence type="ECO:0000256" key="6">
    <source>
        <dbReference type="SAM" id="Phobius"/>
    </source>
</evidence>
<evidence type="ECO:0000313" key="8">
    <source>
        <dbReference type="EMBL" id="GHG61664.1"/>
    </source>
</evidence>
<keyword evidence="6" id="KW-1133">Transmembrane helix</keyword>
<keyword evidence="3" id="KW-0677">Repeat</keyword>
<feature type="signal peptide" evidence="7">
    <location>
        <begin position="1"/>
        <end position="20"/>
    </location>
</feature>
<dbReference type="PANTHER" id="PTHR46630:SF1">
    <property type="entry name" value="TETRATRICOPEPTIDE REPEAT PROTEIN 29"/>
    <property type="match status" value="1"/>
</dbReference>
<feature type="chain" id="PRO_5046143132" description="Tetratricopeptide repeat protein" evidence="7">
    <location>
        <begin position="21"/>
        <end position="460"/>
    </location>
</feature>